<dbReference type="OrthoDB" id="426882at2759"/>
<evidence type="ECO:0000256" key="3">
    <source>
        <dbReference type="ARBA" id="ARBA00023002"/>
    </source>
</evidence>
<evidence type="ECO:0000256" key="1">
    <source>
        <dbReference type="ARBA" id="ARBA00022714"/>
    </source>
</evidence>
<keyword evidence="2" id="KW-0479">Metal-binding</keyword>
<gene>
    <name evidence="8" type="ORF">L873DRAFT_1826696</name>
</gene>
<dbReference type="PANTHER" id="PTHR43756">
    <property type="entry name" value="CHOLINE MONOOXYGENASE, CHLOROPLASTIC"/>
    <property type="match status" value="1"/>
</dbReference>
<evidence type="ECO:0000256" key="6">
    <source>
        <dbReference type="SAM" id="Phobius"/>
    </source>
</evidence>
<dbReference type="InterPro" id="IPR017941">
    <property type="entry name" value="Rieske_2Fe-2S"/>
</dbReference>
<name>A0A3N4JV70_9PEZI</name>
<dbReference type="STRING" id="1336337.A0A3N4JV70"/>
<dbReference type="EMBL" id="ML120368">
    <property type="protein sequence ID" value="RPB02256.1"/>
    <property type="molecule type" value="Genomic_DNA"/>
</dbReference>
<dbReference type="AlphaFoldDB" id="A0A3N4JV70"/>
<evidence type="ECO:0000256" key="5">
    <source>
        <dbReference type="ARBA" id="ARBA00023014"/>
    </source>
</evidence>
<dbReference type="PANTHER" id="PTHR43756:SF6">
    <property type="entry name" value="CLUSTER-BINDING PROTEIN, PUTATIVE (AFU_ORTHOLOGUE AFUA_6G03920)-RELATED"/>
    <property type="match status" value="1"/>
</dbReference>
<dbReference type="InterPro" id="IPR036922">
    <property type="entry name" value="Rieske_2Fe-2S_sf"/>
</dbReference>
<evidence type="ECO:0000256" key="2">
    <source>
        <dbReference type="ARBA" id="ARBA00022723"/>
    </source>
</evidence>
<feature type="transmembrane region" description="Helical" evidence="6">
    <location>
        <begin position="22"/>
        <end position="48"/>
    </location>
</feature>
<accession>A0A3N4JV70</accession>
<evidence type="ECO:0000259" key="7">
    <source>
        <dbReference type="Pfam" id="PF00355"/>
    </source>
</evidence>
<evidence type="ECO:0000313" key="9">
    <source>
        <dbReference type="Proteomes" id="UP000276215"/>
    </source>
</evidence>
<feature type="domain" description="Rieske" evidence="7">
    <location>
        <begin position="114"/>
        <end position="188"/>
    </location>
</feature>
<keyword evidence="5" id="KW-0411">Iron-sulfur</keyword>
<protein>
    <submittedName>
        <fullName evidence="8">ISP domain-containing protein</fullName>
    </submittedName>
</protein>
<dbReference type="Proteomes" id="UP000276215">
    <property type="component" value="Unassembled WGS sequence"/>
</dbReference>
<reference evidence="8 9" key="1">
    <citation type="journal article" date="2018" name="Nat. Ecol. Evol.">
        <title>Pezizomycetes genomes reveal the molecular basis of ectomycorrhizal truffle lifestyle.</title>
        <authorList>
            <person name="Murat C."/>
            <person name="Payen T."/>
            <person name="Noel B."/>
            <person name="Kuo A."/>
            <person name="Morin E."/>
            <person name="Chen J."/>
            <person name="Kohler A."/>
            <person name="Krizsan K."/>
            <person name="Balestrini R."/>
            <person name="Da Silva C."/>
            <person name="Montanini B."/>
            <person name="Hainaut M."/>
            <person name="Levati E."/>
            <person name="Barry K.W."/>
            <person name="Belfiori B."/>
            <person name="Cichocki N."/>
            <person name="Clum A."/>
            <person name="Dockter R.B."/>
            <person name="Fauchery L."/>
            <person name="Guy J."/>
            <person name="Iotti M."/>
            <person name="Le Tacon F."/>
            <person name="Lindquist E.A."/>
            <person name="Lipzen A."/>
            <person name="Malagnac F."/>
            <person name="Mello A."/>
            <person name="Molinier V."/>
            <person name="Miyauchi S."/>
            <person name="Poulain J."/>
            <person name="Riccioni C."/>
            <person name="Rubini A."/>
            <person name="Sitrit Y."/>
            <person name="Splivallo R."/>
            <person name="Traeger S."/>
            <person name="Wang M."/>
            <person name="Zifcakova L."/>
            <person name="Wipf D."/>
            <person name="Zambonelli A."/>
            <person name="Paolocci F."/>
            <person name="Nowrousian M."/>
            <person name="Ottonello S."/>
            <person name="Baldrian P."/>
            <person name="Spatafora J.W."/>
            <person name="Henrissat B."/>
            <person name="Nagy L.G."/>
            <person name="Aury J.M."/>
            <person name="Wincker P."/>
            <person name="Grigoriev I.V."/>
            <person name="Bonfante P."/>
            <person name="Martin F.M."/>
        </authorList>
    </citation>
    <scope>NUCLEOTIDE SEQUENCE [LARGE SCALE GENOMIC DNA]</scope>
    <source>
        <strain evidence="8 9">120613-1</strain>
    </source>
</reference>
<keyword evidence="6" id="KW-0812">Transmembrane</keyword>
<dbReference type="Gene3D" id="2.102.10.10">
    <property type="entry name" value="Rieske [2Fe-2S] iron-sulphur domain"/>
    <property type="match status" value="1"/>
</dbReference>
<dbReference type="GO" id="GO:0016491">
    <property type="term" value="F:oxidoreductase activity"/>
    <property type="evidence" value="ECO:0007669"/>
    <property type="project" value="UniProtKB-KW"/>
</dbReference>
<keyword evidence="1" id="KW-0001">2Fe-2S</keyword>
<feature type="transmembrane region" description="Helical" evidence="6">
    <location>
        <begin position="250"/>
        <end position="266"/>
    </location>
</feature>
<evidence type="ECO:0000313" key="8">
    <source>
        <dbReference type="EMBL" id="RPB02256.1"/>
    </source>
</evidence>
<dbReference type="SUPFAM" id="SSF50022">
    <property type="entry name" value="ISP domain"/>
    <property type="match status" value="1"/>
</dbReference>
<organism evidence="8 9">
    <name type="scientific">Choiromyces venosus 120613-1</name>
    <dbReference type="NCBI Taxonomy" id="1336337"/>
    <lineage>
        <taxon>Eukaryota</taxon>
        <taxon>Fungi</taxon>
        <taxon>Dikarya</taxon>
        <taxon>Ascomycota</taxon>
        <taxon>Pezizomycotina</taxon>
        <taxon>Pezizomycetes</taxon>
        <taxon>Pezizales</taxon>
        <taxon>Tuberaceae</taxon>
        <taxon>Choiromyces</taxon>
    </lineage>
</organism>
<evidence type="ECO:0000256" key="4">
    <source>
        <dbReference type="ARBA" id="ARBA00023004"/>
    </source>
</evidence>
<dbReference type="CDD" id="cd03469">
    <property type="entry name" value="Rieske_RO_Alpha_N"/>
    <property type="match status" value="1"/>
</dbReference>
<keyword evidence="3" id="KW-0560">Oxidoreductase</keyword>
<dbReference type="GO" id="GO:0046872">
    <property type="term" value="F:metal ion binding"/>
    <property type="evidence" value="ECO:0007669"/>
    <property type="project" value="UniProtKB-KW"/>
</dbReference>
<proteinExistence type="predicted"/>
<keyword evidence="9" id="KW-1185">Reference proteome</keyword>
<keyword evidence="6" id="KW-1133">Transmembrane helix</keyword>
<dbReference type="GO" id="GO:0051537">
    <property type="term" value="F:2 iron, 2 sulfur cluster binding"/>
    <property type="evidence" value="ECO:0007669"/>
    <property type="project" value="UniProtKB-KW"/>
</dbReference>
<dbReference type="InterPro" id="IPR001663">
    <property type="entry name" value="Rng_hydr_dOase-A"/>
</dbReference>
<sequence length="267" mass="30143">MASLLALPQPSFGYMPLHISRILLTLYPTSLLVAILVFVPFYIAYFSVSHRAHLSLKSGINSKSGLRDKLLTVSSLEDTESTDIGVSKESVFPANWWSSDELFHLEKRAIFSKSWIYVTHSSRFEKPGDYLSFEVTDLPFFVILGRDNQLRAFHNKGSSVIIGCRYHGWSYNTKGALIKAPQFEGVEGFDKDRNSLFKIHTRTTKEGFIFVNLDASEDAAVYPEDQLNTAALHPGSQRKWVDGWATEGSFNWKVALLCIVFVLVYMA</sequence>
<keyword evidence="6" id="KW-0472">Membrane</keyword>
<keyword evidence="4" id="KW-0408">Iron</keyword>
<dbReference type="Pfam" id="PF00355">
    <property type="entry name" value="Rieske"/>
    <property type="match status" value="1"/>
</dbReference>